<dbReference type="GO" id="GO:0016788">
    <property type="term" value="F:hydrolase activity, acting on ester bonds"/>
    <property type="evidence" value="ECO:0007669"/>
    <property type="project" value="InterPro"/>
</dbReference>
<dbReference type="CDD" id="cd01846">
    <property type="entry name" value="fatty_acyltransferase_like"/>
    <property type="match status" value="1"/>
</dbReference>
<evidence type="ECO:0008006" key="5">
    <source>
        <dbReference type="Google" id="ProtNLM"/>
    </source>
</evidence>
<dbReference type="InterPro" id="IPR051058">
    <property type="entry name" value="GDSL_Est/Lipase"/>
</dbReference>
<dbReference type="PANTHER" id="PTHR45648:SF22">
    <property type="entry name" value="GDSL LIPASE_ACYLHYDROLASE FAMILY PROTEIN (AFU_ORTHOLOGUE AFUA_4G14700)"/>
    <property type="match status" value="1"/>
</dbReference>
<evidence type="ECO:0000313" key="3">
    <source>
        <dbReference type="EMBL" id="KAF2096922.1"/>
    </source>
</evidence>
<dbReference type="OrthoDB" id="1600564at2759"/>
<dbReference type="InterPro" id="IPR036514">
    <property type="entry name" value="SGNH_hydro_sf"/>
</dbReference>
<dbReference type="SUPFAM" id="SSF52266">
    <property type="entry name" value="SGNH hydrolase"/>
    <property type="match status" value="1"/>
</dbReference>
<feature type="chain" id="PRO_5040274414" description="Carbohydrate esterase family 16 protein" evidence="2">
    <location>
        <begin position="23"/>
        <end position="316"/>
    </location>
</feature>
<dbReference type="Pfam" id="PF00657">
    <property type="entry name" value="Lipase_GDSL"/>
    <property type="match status" value="1"/>
</dbReference>
<dbReference type="Proteomes" id="UP000799772">
    <property type="component" value="Unassembled WGS sequence"/>
</dbReference>
<sequence length="316" mass="34709">MFIEMIQSFIILSCLFATSVVGKSPSENGYISKFTTTKGSDANYLLLFGDSYSRIEFNIHGKQPSKDDPLGNPAFPGDTTSGGVNWVGDLASIYNKSLTLVYDFAVGGATIDQKLIPPPGISVSFNDQVIEAIPYLTKPRSVPWPGKKSVVAIWFGQNDVQQAVIVRHDPSSIFGEAMSHYFANCEALYQAGARNFLFMKVAPIYKTPLAVVNYTSEERDALSAGCDEFNNDLDTYAKSFGGKHPDVTYHIYDPNPAFTDIIDTPKQNGAPDSLCFNPDGTTCLWLNNYHPGVAIHKQVAKDIAAYNYFPSFFTAK</sequence>
<dbReference type="Gene3D" id="3.40.50.1110">
    <property type="entry name" value="SGNH hydrolase"/>
    <property type="match status" value="1"/>
</dbReference>
<dbReference type="InterPro" id="IPR001087">
    <property type="entry name" value="GDSL"/>
</dbReference>
<gene>
    <name evidence="3" type="ORF">NA57DRAFT_78512</name>
</gene>
<evidence type="ECO:0000256" key="2">
    <source>
        <dbReference type="SAM" id="SignalP"/>
    </source>
</evidence>
<keyword evidence="1" id="KW-0378">Hydrolase</keyword>
<keyword evidence="4" id="KW-1185">Reference proteome</keyword>
<dbReference type="PANTHER" id="PTHR45648">
    <property type="entry name" value="GDSL LIPASE/ACYLHYDROLASE FAMILY PROTEIN (AFU_ORTHOLOGUE AFUA_4G14700)"/>
    <property type="match status" value="1"/>
</dbReference>
<feature type="signal peptide" evidence="2">
    <location>
        <begin position="1"/>
        <end position="22"/>
    </location>
</feature>
<evidence type="ECO:0000313" key="4">
    <source>
        <dbReference type="Proteomes" id="UP000799772"/>
    </source>
</evidence>
<keyword evidence="2" id="KW-0732">Signal</keyword>
<reference evidence="3" key="1">
    <citation type="journal article" date="2020" name="Stud. Mycol.">
        <title>101 Dothideomycetes genomes: a test case for predicting lifestyles and emergence of pathogens.</title>
        <authorList>
            <person name="Haridas S."/>
            <person name="Albert R."/>
            <person name="Binder M."/>
            <person name="Bloem J."/>
            <person name="Labutti K."/>
            <person name="Salamov A."/>
            <person name="Andreopoulos B."/>
            <person name="Baker S."/>
            <person name="Barry K."/>
            <person name="Bills G."/>
            <person name="Bluhm B."/>
            <person name="Cannon C."/>
            <person name="Castanera R."/>
            <person name="Culley D."/>
            <person name="Daum C."/>
            <person name="Ezra D."/>
            <person name="Gonzalez J."/>
            <person name="Henrissat B."/>
            <person name="Kuo A."/>
            <person name="Liang C."/>
            <person name="Lipzen A."/>
            <person name="Lutzoni F."/>
            <person name="Magnuson J."/>
            <person name="Mondo S."/>
            <person name="Nolan M."/>
            <person name="Ohm R."/>
            <person name="Pangilinan J."/>
            <person name="Park H.-J."/>
            <person name="Ramirez L."/>
            <person name="Alfaro M."/>
            <person name="Sun H."/>
            <person name="Tritt A."/>
            <person name="Yoshinaga Y."/>
            <person name="Zwiers L.-H."/>
            <person name="Turgeon B."/>
            <person name="Goodwin S."/>
            <person name="Spatafora J."/>
            <person name="Crous P."/>
            <person name="Grigoriev I."/>
        </authorList>
    </citation>
    <scope>NUCLEOTIDE SEQUENCE</scope>
    <source>
        <strain evidence="3">CBS 133067</strain>
    </source>
</reference>
<organism evidence="3 4">
    <name type="scientific">Rhizodiscina lignyota</name>
    <dbReference type="NCBI Taxonomy" id="1504668"/>
    <lineage>
        <taxon>Eukaryota</taxon>
        <taxon>Fungi</taxon>
        <taxon>Dikarya</taxon>
        <taxon>Ascomycota</taxon>
        <taxon>Pezizomycotina</taxon>
        <taxon>Dothideomycetes</taxon>
        <taxon>Pleosporomycetidae</taxon>
        <taxon>Aulographales</taxon>
        <taxon>Rhizodiscinaceae</taxon>
        <taxon>Rhizodiscina</taxon>
    </lineage>
</organism>
<protein>
    <recommendedName>
        <fullName evidence="5">Carbohydrate esterase family 16 protein</fullName>
    </recommendedName>
</protein>
<comment type="caution">
    <text evidence="3">The sequence shown here is derived from an EMBL/GenBank/DDBJ whole genome shotgun (WGS) entry which is preliminary data.</text>
</comment>
<evidence type="ECO:0000256" key="1">
    <source>
        <dbReference type="ARBA" id="ARBA00022801"/>
    </source>
</evidence>
<proteinExistence type="predicted"/>
<accession>A0A9P4IC06</accession>
<dbReference type="AlphaFoldDB" id="A0A9P4IC06"/>
<name>A0A9P4IC06_9PEZI</name>
<dbReference type="EMBL" id="ML978129">
    <property type="protein sequence ID" value="KAF2096922.1"/>
    <property type="molecule type" value="Genomic_DNA"/>
</dbReference>